<dbReference type="InterPro" id="IPR050546">
    <property type="entry name" value="Glycosyl_Hydrlase_16"/>
</dbReference>
<gene>
    <name evidence="5" type="ORF">H8S00_10370</name>
</gene>
<dbReference type="PROSITE" id="PS50853">
    <property type="entry name" value="FN3"/>
    <property type="match status" value="1"/>
</dbReference>
<dbReference type="InterPro" id="IPR013320">
    <property type="entry name" value="ConA-like_dom_sf"/>
</dbReference>
<dbReference type="SUPFAM" id="SSF49899">
    <property type="entry name" value="Concanavalin A-like lectins/glucanases"/>
    <property type="match status" value="1"/>
</dbReference>
<dbReference type="InterPro" id="IPR000757">
    <property type="entry name" value="Beta-glucanase-like"/>
</dbReference>
<dbReference type="Pfam" id="PF02368">
    <property type="entry name" value="Big_2"/>
    <property type="match status" value="1"/>
</dbReference>
<evidence type="ECO:0000256" key="1">
    <source>
        <dbReference type="ARBA" id="ARBA00006865"/>
    </source>
</evidence>
<evidence type="ECO:0000313" key="6">
    <source>
        <dbReference type="Proteomes" id="UP000597877"/>
    </source>
</evidence>
<dbReference type="SMART" id="SM00060">
    <property type="entry name" value="FN3"/>
    <property type="match status" value="1"/>
</dbReference>
<dbReference type="Gene3D" id="2.60.40.1080">
    <property type="match status" value="1"/>
</dbReference>
<dbReference type="InterPro" id="IPR008964">
    <property type="entry name" value="Invasin/intimin_cell_adhesion"/>
</dbReference>
<dbReference type="CDD" id="cd00063">
    <property type="entry name" value="FN3"/>
    <property type="match status" value="1"/>
</dbReference>
<comment type="caution">
    <text evidence="5">The sequence shown here is derived from an EMBL/GenBank/DDBJ whole genome shotgun (WGS) entry which is preliminary data.</text>
</comment>
<evidence type="ECO:0000259" key="3">
    <source>
        <dbReference type="PROSITE" id="PS50853"/>
    </source>
</evidence>
<dbReference type="Gene3D" id="2.60.40.10">
    <property type="entry name" value="Immunoglobulins"/>
    <property type="match status" value="1"/>
</dbReference>
<comment type="similarity">
    <text evidence="1">Belongs to the glycosyl hydrolase 16 family.</text>
</comment>
<dbReference type="Gene3D" id="2.60.120.200">
    <property type="match status" value="1"/>
</dbReference>
<dbReference type="SUPFAM" id="SSF49265">
    <property type="entry name" value="Fibronectin type III"/>
    <property type="match status" value="1"/>
</dbReference>
<feature type="domain" description="Fibronectin type-III" evidence="3">
    <location>
        <begin position="101"/>
        <end position="193"/>
    </location>
</feature>
<dbReference type="Proteomes" id="UP000597877">
    <property type="component" value="Unassembled WGS sequence"/>
</dbReference>
<dbReference type="PANTHER" id="PTHR10963:SF55">
    <property type="entry name" value="GLYCOSIDE HYDROLASE FAMILY 16 PROTEIN"/>
    <property type="match status" value="1"/>
</dbReference>
<evidence type="ECO:0000259" key="4">
    <source>
        <dbReference type="PROSITE" id="PS51762"/>
    </source>
</evidence>
<dbReference type="InterPro" id="IPR013783">
    <property type="entry name" value="Ig-like_fold"/>
</dbReference>
<reference evidence="5 6" key="1">
    <citation type="submission" date="2020-08" db="EMBL/GenBank/DDBJ databases">
        <title>Genome public.</title>
        <authorList>
            <person name="Liu C."/>
            <person name="Sun Q."/>
        </authorList>
    </citation>
    <scope>NUCLEOTIDE SEQUENCE [LARGE SCALE GENOMIC DNA]</scope>
    <source>
        <strain evidence="5 6">BX4</strain>
    </source>
</reference>
<dbReference type="SMART" id="SM00635">
    <property type="entry name" value="BID_2"/>
    <property type="match status" value="1"/>
</dbReference>
<organism evidence="5 6">
    <name type="scientific">Eubacterium segne</name>
    <dbReference type="NCBI Taxonomy" id="2763045"/>
    <lineage>
        <taxon>Bacteria</taxon>
        <taxon>Bacillati</taxon>
        <taxon>Bacillota</taxon>
        <taxon>Clostridia</taxon>
        <taxon>Eubacteriales</taxon>
        <taxon>Eubacteriaceae</taxon>
        <taxon>Eubacterium</taxon>
    </lineage>
</organism>
<evidence type="ECO:0000256" key="2">
    <source>
        <dbReference type="SAM" id="SignalP"/>
    </source>
</evidence>
<evidence type="ECO:0000313" key="5">
    <source>
        <dbReference type="EMBL" id="MBC5668389.1"/>
    </source>
</evidence>
<dbReference type="InterPro" id="IPR036116">
    <property type="entry name" value="FN3_sf"/>
</dbReference>
<feature type="domain" description="GH16" evidence="4">
    <location>
        <begin position="180"/>
        <end position="457"/>
    </location>
</feature>
<dbReference type="EMBL" id="JACOOZ010000007">
    <property type="protein sequence ID" value="MBC5668389.1"/>
    <property type="molecule type" value="Genomic_DNA"/>
</dbReference>
<dbReference type="CDD" id="cd08023">
    <property type="entry name" value="GH16_laminarinase_like"/>
    <property type="match status" value="1"/>
</dbReference>
<proteinExistence type="inferred from homology"/>
<accession>A0ABR7F616</accession>
<dbReference type="SUPFAM" id="SSF49373">
    <property type="entry name" value="Invasin/intimin cell-adhesion fragments"/>
    <property type="match status" value="1"/>
</dbReference>
<dbReference type="Pfam" id="PF00722">
    <property type="entry name" value="Glyco_hydro_16"/>
    <property type="match status" value="1"/>
</dbReference>
<keyword evidence="2" id="KW-0732">Signal</keyword>
<dbReference type="PANTHER" id="PTHR10963">
    <property type="entry name" value="GLYCOSYL HYDROLASE-RELATED"/>
    <property type="match status" value="1"/>
</dbReference>
<dbReference type="InterPro" id="IPR003343">
    <property type="entry name" value="Big_2"/>
</dbReference>
<dbReference type="RefSeq" id="WP_158576881.1">
    <property type="nucleotide sequence ID" value="NZ_JACOOZ010000007.1"/>
</dbReference>
<feature type="chain" id="PRO_5047248873" evidence="2">
    <location>
        <begin position="29"/>
        <end position="457"/>
    </location>
</feature>
<keyword evidence="6" id="KW-1185">Reference proteome</keyword>
<dbReference type="Pfam" id="PF00041">
    <property type="entry name" value="fn3"/>
    <property type="match status" value="1"/>
</dbReference>
<name>A0ABR7F616_9FIRM</name>
<feature type="signal peptide" evidence="2">
    <location>
        <begin position="1"/>
        <end position="28"/>
    </location>
</feature>
<dbReference type="PROSITE" id="PS51762">
    <property type="entry name" value="GH16_2"/>
    <property type="match status" value="1"/>
</dbReference>
<dbReference type="InterPro" id="IPR003961">
    <property type="entry name" value="FN3_dom"/>
</dbReference>
<sequence length="457" mass="51085">MKIFKQITSIVMAVAMVATIIAVNPVDASAKVTIKSGKKIALTVGKKTTIKVKQKGAKFTSSNKKIATVTKKGKVTAKRPGACKIVVKVGKSKKSVPVTVTPPNITIDKAKNASDKGIEVMWEKSGNRYITGYYVYYSTNAKSGFKSVKVGNVSRTKIDNLTVGKTYYFKVKAYSKVGKKIYTSAKYSGVVSDKVRKMVWNDEFKGTELDTTKWNNNGATGAGGYGNKELQNYQMRFSEVKDGNLIIKPQFEYNPETKSCVPNRYYSTKIWTKDMYSLKYGKVEFRAKLPKGQGTWAAGWMLGYGKWPMCGEIDVFESTKDETKTTIPQSIHCQRFNGMSTSSGNKYKNAIVKDATSAYHTYGVVWTPDSVTFTLDGKITWTYDPDMYVATGKGVNVPAIWPYNKDFYLIINCAIGGVLGGDVTPKYWTKINEYNTNSGIRQTYQDYMYVDYVRVYQ</sequence>
<protein>
    <submittedName>
        <fullName evidence="5">Family 16 glycosylhydrolase</fullName>
    </submittedName>
</protein>